<keyword evidence="2" id="KW-1185">Reference proteome</keyword>
<dbReference type="AlphaFoldDB" id="A0A9Q3IX31"/>
<dbReference type="Proteomes" id="UP000765509">
    <property type="component" value="Unassembled WGS sequence"/>
</dbReference>
<sequence>MVHSRGLLLHRNWLPHLPSSSPPVSIAYAQAKLCFGTCHHICPITHPCAAPAPYLMILILLQCRLNFVLPAITHPCALAPPMVSMLNLVQCLIDMPLTPPPHLCPHPPAYNVYAPEVPSNVLN</sequence>
<accession>A0A9Q3IX31</accession>
<organism evidence="1 2">
    <name type="scientific">Austropuccinia psidii MF-1</name>
    <dbReference type="NCBI Taxonomy" id="1389203"/>
    <lineage>
        <taxon>Eukaryota</taxon>
        <taxon>Fungi</taxon>
        <taxon>Dikarya</taxon>
        <taxon>Basidiomycota</taxon>
        <taxon>Pucciniomycotina</taxon>
        <taxon>Pucciniomycetes</taxon>
        <taxon>Pucciniales</taxon>
        <taxon>Sphaerophragmiaceae</taxon>
        <taxon>Austropuccinia</taxon>
    </lineage>
</organism>
<name>A0A9Q3IX31_9BASI</name>
<protein>
    <submittedName>
        <fullName evidence="1">Uncharacterized protein</fullName>
    </submittedName>
</protein>
<reference evidence="1" key="1">
    <citation type="submission" date="2021-03" db="EMBL/GenBank/DDBJ databases">
        <title>Draft genome sequence of rust myrtle Austropuccinia psidii MF-1, a brazilian biotype.</title>
        <authorList>
            <person name="Quecine M.C."/>
            <person name="Pachon D.M.R."/>
            <person name="Bonatelli M.L."/>
            <person name="Correr F.H."/>
            <person name="Franceschini L.M."/>
            <person name="Leite T.F."/>
            <person name="Margarido G.R.A."/>
            <person name="Almeida C.A."/>
            <person name="Ferrarezi J.A."/>
            <person name="Labate C.A."/>
        </authorList>
    </citation>
    <scope>NUCLEOTIDE SEQUENCE</scope>
    <source>
        <strain evidence="1">MF-1</strain>
    </source>
</reference>
<proteinExistence type="predicted"/>
<evidence type="ECO:0000313" key="2">
    <source>
        <dbReference type="Proteomes" id="UP000765509"/>
    </source>
</evidence>
<dbReference type="EMBL" id="AVOT02057364">
    <property type="protein sequence ID" value="MBW0551484.1"/>
    <property type="molecule type" value="Genomic_DNA"/>
</dbReference>
<comment type="caution">
    <text evidence="1">The sequence shown here is derived from an EMBL/GenBank/DDBJ whole genome shotgun (WGS) entry which is preliminary data.</text>
</comment>
<gene>
    <name evidence="1" type="ORF">O181_091199</name>
</gene>
<evidence type="ECO:0000313" key="1">
    <source>
        <dbReference type="EMBL" id="MBW0551484.1"/>
    </source>
</evidence>